<reference evidence="7 8" key="1">
    <citation type="submission" date="2018-06" db="EMBL/GenBank/DDBJ databases">
        <authorList>
            <consortium name="Pathogen Informatics"/>
            <person name="Doyle S."/>
        </authorList>
    </citation>
    <scope>NUCLEOTIDE SEQUENCE [LARGE SCALE GENOMIC DNA]</scope>
    <source>
        <strain evidence="7 8">NCTC1934</strain>
    </source>
</reference>
<feature type="transmembrane region" description="Helical" evidence="6">
    <location>
        <begin position="67"/>
        <end position="84"/>
    </location>
</feature>
<dbReference type="AlphaFoldDB" id="A0A378YCA9"/>
<dbReference type="PANTHER" id="PTHR12608:SF1">
    <property type="entry name" value="TRANSMEMBRANE PROTEIN 165"/>
    <property type="match status" value="1"/>
</dbReference>
<accession>A0A378YCA9</accession>
<organism evidence="7 8">
    <name type="scientific">Nocardia otitidiscaviarum</name>
    <dbReference type="NCBI Taxonomy" id="1823"/>
    <lineage>
        <taxon>Bacteria</taxon>
        <taxon>Bacillati</taxon>
        <taxon>Actinomycetota</taxon>
        <taxon>Actinomycetes</taxon>
        <taxon>Mycobacteriales</taxon>
        <taxon>Nocardiaceae</taxon>
        <taxon>Nocardia</taxon>
    </lineage>
</organism>
<name>A0A378YCA9_9NOCA</name>
<dbReference type="InterPro" id="IPR001727">
    <property type="entry name" value="GDT1-like"/>
</dbReference>
<gene>
    <name evidence="7" type="ORF">NCTC1934_01791</name>
</gene>
<comment type="subcellular location">
    <subcellularLocation>
        <location evidence="1 6">Membrane</location>
        <topology evidence="1 6">Multi-pass membrane protein</topology>
    </subcellularLocation>
</comment>
<evidence type="ECO:0000256" key="4">
    <source>
        <dbReference type="ARBA" id="ARBA00022989"/>
    </source>
</evidence>
<evidence type="ECO:0000313" key="8">
    <source>
        <dbReference type="Proteomes" id="UP000255467"/>
    </source>
</evidence>
<dbReference type="PANTHER" id="PTHR12608">
    <property type="entry name" value="TRANSMEMBRANE PROTEIN HTP-1 RELATED"/>
    <property type="match status" value="1"/>
</dbReference>
<feature type="transmembrane region" description="Helical" evidence="6">
    <location>
        <begin position="34"/>
        <end position="55"/>
    </location>
</feature>
<dbReference type="STRING" id="1406858.GCA_000710895_02819"/>
<dbReference type="Pfam" id="PF01169">
    <property type="entry name" value="GDT1"/>
    <property type="match status" value="2"/>
</dbReference>
<evidence type="ECO:0000256" key="2">
    <source>
        <dbReference type="ARBA" id="ARBA00009190"/>
    </source>
</evidence>
<protein>
    <recommendedName>
        <fullName evidence="6">GDT1 family protein</fullName>
    </recommendedName>
</protein>
<evidence type="ECO:0000256" key="5">
    <source>
        <dbReference type="ARBA" id="ARBA00023136"/>
    </source>
</evidence>
<dbReference type="EMBL" id="UGRY01000002">
    <property type="protein sequence ID" value="SUA74862.1"/>
    <property type="molecule type" value="Genomic_DNA"/>
</dbReference>
<dbReference type="GO" id="GO:0046873">
    <property type="term" value="F:metal ion transmembrane transporter activity"/>
    <property type="evidence" value="ECO:0007669"/>
    <property type="project" value="InterPro"/>
</dbReference>
<feature type="transmembrane region" description="Helical" evidence="6">
    <location>
        <begin position="198"/>
        <end position="218"/>
    </location>
</feature>
<feature type="transmembrane region" description="Helical" evidence="6">
    <location>
        <begin position="139"/>
        <end position="159"/>
    </location>
</feature>
<dbReference type="GO" id="GO:0016020">
    <property type="term" value="C:membrane"/>
    <property type="evidence" value="ECO:0007669"/>
    <property type="project" value="UniProtKB-SubCell"/>
</dbReference>
<feature type="transmembrane region" description="Helical" evidence="6">
    <location>
        <begin position="171"/>
        <end position="192"/>
    </location>
</feature>
<evidence type="ECO:0000256" key="6">
    <source>
        <dbReference type="RuleBase" id="RU365102"/>
    </source>
</evidence>
<evidence type="ECO:0000256" key="3">
    <source>
        <dbReference type="ARBA" id="ARBA00022692"/>
    </source>
</evidence>
<evidence type="ECO:0000313" key="7">
    <source>
        <dbReference type="EMBL" id="SUA74862.1"/>
    </source>
</evidence>
<keyword evidence="3 6" id="KW-0812">Transmembrane</keyword>
<dbReference type="OrthoDB" id="5188730at2"/>
<keyword evidence="8" id="KW-1185">Reference proteome</keyword>
<keyword evidence="4 6" id="KW-1133">Transmembrane helix</keyword>
<dbReference type="RefSeq" id="WP_081592128.1">
    <property type="nucleotide sequence ID" value="NZ_UGRY01000002.1"/>
</dbReference>
<comment type="similarity">
    <text evidence="2 6">Belongs to the GDT1 family.</text>
</comment>
<evidence type="ECO:0000256" key="1">
    <source>
        <dbReference type="ARBA" id="ARBA00004141"/>
    </source>
</evidence>
<dbReference type="Proteomes" id="UP000255467">
    <property type="component" value="Unassembled WGS sequence"/>
</dbReference>
<keyword evidence="5 6" id="KW-0472">Membrane</keyword>
<sequence>MITTVLLSFGALFLAELGDKSQLMALTFALRYRWWVVLSAIATASVAVNLMAVGVGHFLGTALPTELISLLAAAIFLAVGLWTLRDVLPEPAADDSDTATTRPTSRSAFFVVLSAFMLAELGDRTMFATMALATDRGWLAVWIGSVVGMVAAGALAIAIGVTVGRHIPERAIATCSGLLFLYFGGLTLLGTVTRLGPAATALAAAGLPALAGLVLLILRQRRAEQVPAAGDQVEHGLPQIVQSLDVVGGDTRGDHGTQGRHQGLAGE</sequence>
<proteinExistence type="inferred from homology"/>